<reference evidence="1" key="2">
    <citation type="submission" date="2020-09" db="EMBL/GenBank/DDBJ databases">
        <authorList>
            <person name="Sun Q."/>
            <person name="Ohkuma M."/>
        </authorList>
    </citation>
    <scope>NUCLEOTIDE SEQUENCE</scope>
    <source>
        <strain evidence="1">JCM 5069</strain>
    </source>
</reference>
<comment type="caution">
    <text evidence="1">The sequence shown here is derived from an EMBL/GenBank/DDBJ whole genome shotgun (WGS) entry which is preliminary data.</text>
</comment>
<protein>
    <recommendedName>
        <fullName evidence="3">DUF5133 domain-containing protein</fullName>
    </recommendedName>
</protein>
<evidence type="ECO:0000313" key="2">
    <source>
        <dbReference type="Proteomes" id="UP000603708"/>
    </source>
</evidence>
<accession>A0A919L042</accession>
<dbReference type="Proteomes" id="UP000603708">
    <property type="component" value="Unassembled WGS sequence"/>
</dbReference>
<dbReference type="RefSeq" id="WP_189931483.1">
    <property type="nucleotide sequence ID" value="NZ_BNCD01000006.1"/>
</dbReference>
<proteinExistence type="predicted"/>
<sequence>MLMAHPALVNNLIQQYEALRALHAENGSPRTRQRLEDLACSLCVTTGTRDVEAALVAARRRLHAGHGEEDCLLAT</sequence>
<evidence type="ECO:0008006" key="3">
    <source>
        <dbReference type="Google" id="ProtNLM"/>
    </source>
</evidence>
<gene>
    <name evidence="1" type="ORF">GCM10018793_26970</name>
</gene>
<keyword evidence="2" id="KW-1185">Reference proteome</keyword>
<evidence type="ECO:0000313" key="1">
    <source>
        <dbReference type="EMBL" id="GHH77861.1"/>
    </source>
</evidence>
<organism evidence="1 2">
    <name type="scientific">Streptomyces sulfonofaciens</name>
    <dbReference type="NCBI Taxonomy" id="68272"/>
    <lineage>
        <taxon>Bacteria</taxon>
        <taxon>Bacillati</taxon>
        <taxon>Actinomycetota</taxon>
        <taxon>Actinomycetes</taxon>
        <taxon>Kitasatosporales</taxon>
        <taxon>Streptomycetaceae</taxon>
        <taxon>Streptomyces</taxon>
    </lineage>
</organism>
<name>A0A919L042_9ACTN</name>
<dbReference type="EMBL" id="BNCD01000006">
    <property type="protein sequence ID" value="GHH77861.1"/>
    <property type="molecule type" value="Genomic_DNA"/>
</dbReference>
<reference evidence="1" key="1">
    <citation type="journal article" date="2014" name="Int. J. Syst. Evol. Microbiol.">
        <title>Complete genome sequence of Corynebacterium casei LMG S-19264T (=DSM 44701T), isolated from a smear-ripened cheese.</title>
        <authorList>
            <consortium name="US DOE Joint Genome Institute (JGI-PGF)"/>
            <person name="Walter F."/>
            <person name="Albersmeier A."/>
            <person name="Kalinowski J."/>
            <person name="Ruckert C."/>
        </authorList>
    </citation>
    <scope>NUCLEOTIDE SEQUENCE</scope>
    <source>
        <strain evidence="1">JCM 5069</strain>
    </source>
</reference>
<dbReference type="InterPro" id="IPR033457">
    <property type="entry name" value="DUF5133"/>
</dbReference>
<dbReference type="Pfam" id="PF17196">
    <property type="entry name" value="DUF5133"/>
    <property type="match status" value="1"/>
</dbReference>
<dbReference type="AlphaFoldDB" id="A0A919L042"/>